<evidence type="ECO:0000313" key="1">
    <source>
        <dbReference type="EMBL" id="BCK83828.1"/>
    </source>
</evidence>
<dbReference type="AlphaFoldDB" id="A0A810Q6A3"/>
<dbReference type="EMBL" id="AP023420">
    <property type="protein sequence ID" value="BCK83828.1"/>
    <property type="molecule type" value="Genomic_DNA"/>
</dbReference>
<organism evidence="1 2">
    <name type="scientific">Pusillibacter faecalis</name>
    <dbReference type="NCBI Taxonomy" id="2714358"/>
    <lineage>
        <taxon>Bacteria</taxon>
        <taxon>Bacillati</taxon>
        <taxon>Bacillota</taxon>
        <taxon>Clostridia</taxon>
        <taxon>Eubacteriales</taxon>
        <taxon>Oscillospiraceae</taxon>
        <taxon>Pusillibacter</taxon>
    </lineage>
</organism>
<dbReference type="Proteomes" id="UP000679848">
    <property type="component" value="Chromosome"/>
</dbReference>
<evidence type="ECO:0000313" key="2">
    <source>
        <dbReference type="Proteomes" id="UP000679848"/>
    </source>
</evidence>
<proteinExistence type="predicted"/>
<reference evidence="1" key="1">
    <citation type="submission" date="2020-09" db="EMBL/GenBank/DDBJ databases">
        <title>New species isolated from human feces.</title>
        <authorList>
            <person name="Kitahara M."/>
            <person name="Shigeno Y."/>
            <person name="Shime M."/>
            <person name="Matsumoto Y."/>
            <person name="Nakamura S."/>
            <person name="Motooka D."/>
            <person name="Fukuoka S."/>
            <person name="Nishikawa H."/>
            <person name="Benno Y."/>
        </authorList>
    </citation>
    <scope>NUCLEOTIDE SEQUENCE</scope>
    <source>
        <strain evidence="1">MM59</strain>
    </source>
</reference>
<name>A0A810Q6A3_9FIRM</name>
<protein>
    <submittedName>
        <fullName evidence="1">Uncharacterized protein</fullName>
    </submittedName>
</protein>
<accession>A0A810Q6A3</accession>
<dbReference type="KEGG" id="pfaa:MM59RIKEN_11470"/>
<dbReference type="RefSeq" id="WP_187027990.1">
    <property type="nucleotide sequence ID" value="NZ_AP023420.1"/>
</dbReference>
<gene>
    <name evidence="1" type="ORF">MM59RIKEN_11470</name>
</gene>
<keyword evidence="2" id="KW-1185">Reference proteome</keyword>
<sequence length="164" mass="17593">MRELTQVCKAVVEALKSAGVTALEAFPDSAKRYEGAVAAVTVGAAEGKTLGFCNYLGEVQDSATGAVRELYGKQLEGNITVDIRAERAGDCEAGSETATEALLGSLPAGIRPGELRWEALTWERATGMFLRRGNLRCQAVFTAESREDGEGFLDFILKGVMKRE</sequence>